<dbReference type="PROSITE" id="PS51257">
    <property type="entry name" value="PROKAR_LIPOPROTEIN"/>
    <property type="match status" value="1"/>
</dbReference>
<proteinExistence type="predicted"/>
<evidence type="ECO:0000313" key="1">
    <source>
        <dbReference type="EMBL" id="SEJ12655.1"/>
    </source>
</evidence>
<dbReference type="InterPro" id="IPR041662">
    <property type="entry name" value="SusD-like_2"/>
</dbReference>
<protein>
    <submittedName>
        <fullName evidence="1">Starch-binding associating with outer membrane</fullName>
    </submittedName>
</protein>
<dbReference type="Proteomes" id="UP000199403">
    <property type="component" value="Unassembled WGS sequence"/>
</dbReference>
<sequence length="495" mass="54746">MTQMKTIKNIPTILLLGGLLIWSAACTEGFEELNIDPNQPLEVPTSSLLTGAQRELVADLFGNHDQLNGIGLPAMIYAQQMANLRGGFDDIYATVEGDFSTFYTNGLRDLEEVILLNSNEETMVNAALSGPNHNQIAVARILKAWAYQNITDVWGDVPYQEALKGNAFSLPTYTDQETIYLDLIKELSEAAAMINAADGSIDGDIIFGGDMEQWYKFANSLKMRVALRLSNVAPNVAASALSEAVAAGPMTSTDDNAFYQFLESQPNNNPWFFRYELSVPNYGIASTLVDMLKSLNDPRLERYADPAINQTLGGGYIGQPVGLDRASGSAISDFAVSWPNTETILQPTSVFTIMSYAEVAFIKAEAAERGWISGSPSEFYIEAITASMEQWGISDPSAVADYLAQEAVTYDTTNPMRSIGNQKWISFYMQGVQSWCEWRRLQYPELEVARDGVIDGIPRRKGYPPSEINLNKANYEQAVARQGSDDLLTRVWWDR</sequence>
<dbReference type="Pfam" id="PF12771">
    <property type="entry name" value="SusD-like_2"/>
    <property type="match status" value="1"/>
</dbReference>
<evidence type="ECO:0000313" key="2">
    <source>
        <dbReference type="Proteomes" id="UP000199403"/>
    </source>
</evidence>
<keyword evidence="2" id="KW-1185">Reference proteome</keyword>
<dbReference type="STRING" id="1416801.SAMN05192553_102522"/>
<dbReference type="InterPro" id="IPR011990">
    <property type="entry name" value="TPR-like_helical_dom_sf"/>
</dbReference>
<organism evidence="1 2">
    <name type="scientific">Cyclobacterium xiamenense</name>
    <dbReference type="NCBI Taxonomy" id="1297121"/>
    <lineage>
        <taxon>Bacteria</taxon>
        <taxon>Pseudomonadati</taxon>
        <taxon>Bacteroidota</taxon>
        <taxon>Cytophagia</taxon>
        <taxon>Cytophagales</taxon>
        <taxon>Cyclobacteriaceae</taxon>
        <taxon>Cyclobacterium</taxon>
    </lineage>
</organism>
<reference evidence="2" key="1">
    <citation type="submission" date="2016-10" db="EMBL/GenBank/DDBJ databases">
        <authorList>
            <person name="Varghese N."/>
            <person name="Submissions S."/>
        </authorList>
    </citation>
    <scope>NUCLEOTIDE SEQUENCE [LARGE SCALE GENOMIC DNA]</scope>
    <source>
        <strain evidence="2">IBRC-M 10761</strain>
    </source>
</reference>
<gene>
    <name evidence="1" type="ORF">SAMN05192553_102522</name>
</gene>
<dbReference type="EMBL" id="FNZH01000002">
    <property type="protein sequence ID" value="SEJ12655.1"/>
    <property type="molecule type" value="Genomic_DNA"/>
</dbReference>
<dbReference type="AlphaFoldDB" id="A0A1H6WJX6"/>
<dbReference type="SUPFAM" id="SSF48452">
    <property type="entry name" value="TPR-like"/>
    <property type="match status" value="1"/>
</dbReference>
<dbReference type="Gene3D" id="1.25.40.390">
    <property type="match status" value="1"/>
</dbReference>
<accession>A0A1H6WJX6</accession>
<name>A0A1H6WJX6_9BACT</name>